<dbReference type="SUPFAM" id="SSF46785">
    <property type="entry name" value="Winged helix' DNA-binding domain"/>
    <property type="match status" value="1"/>
</dbReference>
<evidence type="ECO:0000313" key="9">
    <source>
        <dbReference type="Proteomes" id="UP000251571"/>
    </source>
</evidence>
<dbReference type="PROSITE" id="PS51077">
    <property type="entry name" value="HTH_ICLR"/>
    <property type="match status" value="1"/>
</dbReference>
<organism evidence="7 9">
    <name type="scientific">Jannaschia seohaensis</name>
    <dbReference type="NCBI Taxonomy" id="475081"/>
    <lineage>
        <taxon>Bacteria</taxon>
        <taxon>Pseudomonadati</taxon>
        <taxon>Pseudomonadota</taxon>
        <taxon>Alphaproteobacteria</taxon>
        <taxon>Rhodobacterales</taxon>
        <taxon>Roseobacteraceae</taxon>
        <taxon>Jannaschia</taxon>
    </lineage>
</organism>
<keyword evidence="2 7" id="KW-0238">DNA-binding</keyword>
<reference evidence="6 8" key="3">
    <citation type="submission" date="2018-03" db="EMBL/GenBank/DDBJ databases">
        <title>Genomic Encyclopedia of Archaeal and Bacterial Type Strains, Phase II (KMG-II): from individual species to whole genera.</title>
        <authorList>
            <person name="Goeker M."/>
        </authorList>
    </citation>
    <scope>NUCLEOTIDE SEQUENCE [LARGE SCALE GENOMIC DNA]</scope>
    <source>
        <strain evidence="6 8">DSM 25227</strain>
    </source>
</reference>
<evidence type="ECO:0000259" key="4">
    <source>
        <dbReference type="PROSITE" id="PS51077"/>
    </source>
</evidence>
<evidence type="ECO:0000256" key="2">
    <source>
        <dbReference type="ARBA" id="ARBA00023125"/>
    </source>
</evidence>
<dbReference type="Gene3D" id="3.30.450.40">
    <property type="match status" value="1"/>
</dbReference>
<dbReference type="InterPro" id="IPR014757">
    <property type="entry name" value="Tscrpt_reg_IclR_C"/>
</dbReference>
<dbReference type="SMART" id="SM00346">
    <property type="entry name" value="HTH_ICLR"/>
    <property type="match status" value="1"/>
</dbReference>
<dbReference type="InterPro" id="IPR005471">
    <property type="entry name" value="Tscrpt_reg_IclR_N"/>
</dbReference>
<proteinExistence type="predicted"/>
<gene>
    <name evidence="6" type="ORF">BCF38_103416</name>
    <name evidence="7" type="ORF">SAMN05421539_103416</name>
</gene>
<evidence type="ECO:0000313" key="8">
    <source>
        <dbReference type="Proteomes" id="UP000245839"/>
    </source>
</evidence>
<accession>A0A2Y9C783</accession>
<keyword evidence="1" id="KW-0805">Transcription regulation</keyword>
<sequence>MSKVAGELQETAVDPSGDRKFITALARGFEILRAFQPGGGALGNQELSVATGIPKATVTRLTHTLEELGYLRHLKPEGKYEPTEAILALGYSVISNLVVRQVAHDPMMELALEHDVSVGLASRDRLSMIFVDVCKSRLLSTLHLDVGSRVPMPSTAVGRAFLAGVTGDERAFFFERFEERLGKEAWSDLRPRVEDAIAQVDERGYCYVEDEWHRGMRAVATPLVASNGSAVMSMMCGAPAFRVERAKLEQELGPQLAHLCAGLAPSLR</sequence>
<dbReference type="InterPro" id="IPR050707">
    <property type="entry name" value="HTH_MetabolicPath_Reg"/>
</dbReference>
<protein>
    <submittedName>
        <fullName evidence="6">DNA-binding IclR family transcriptional regulator</fullName>
    </submittedName>
    <submittedName>
        <fullName evidence="7">DNA-binding transcriptional regulator, IclR family</fullName>
    </submittedName>
</protein>
<dbReference type="PANTHER" id="PTHR30136:SF33">
    <property type="entry name" value="TRANSCRIPTIONAL REGULATORY PROTEIN"/>
    <property type="match status" value="1"/>
</dbReference>
<feature type="domain" description="IclR-ED" evidence="5">
    <location>
        <begin position="85"/>
        <end position="268"/>
    </location>
</feature>
<dbReference type="EMBL" id="UETC01000003">
    <property type="protein sequence ID" value="SSA44693.1"/>
    <property type="molecule type" value="Genomic_DNA"/>
</dbReference>
<dbReference type="GO" id="GO:0045892">
    <property type="term" value="P:negative regulation of DNA-templated transcription"/>
    <property type="evidence" value="ECO:0007669"/>
    <property type="project" value="TreeGrafter"/>
</dbReference>
<dbReference type="Pfam" id="PF09339">
    <property type="entry name" value="HTH_IclR"/>
    <property type="match status" value="1"/>
</dbReference>
<name>A0A2Y9C783_9RHOB</name>
<dbReference type="SUPFAM" id="SSF55781">
    <property type="entry name" value="GAF domain-like"/>
    <property type="match status" value="1"/>
</dbReference>
<dbReference type="GO" id="GO:0003700">
    <property type="term" value="F:DNA-binding transcription factor activity"/>
    <property type="evidence" value="ECO:0007669"/>
    <property type="project" value="TreeGrafter"/>
</dbReference>
<evidence type="ECO:0000256" key="1">
    <source>
        <dbReference type="ARBA" id="ARBA00023015"/>
    </source>
</evidence>
<dbReference type="PROSITE" id="PS51078">
    <property type="entry name" value="ICLR_ED"/>
    <property type="match status" value="1"/>
</dbReference>
<dbReference type="Pfam" id="PF01614">
    <property type="entry name" value="IclR_C"/>
    <property type="match status" value="1"/>
</dbReference>
<dbReference type="GO" id="GO:0003677">
    <property type="term" value="F:DNA binding"/>
    <property type="evidence" value="ECO:0007669"/>
    <property type="project" value="UniProtKB-KW"/>
</dbReference>
<dbReference type="InterPro" id="IPR029016">
    <property type="entry name" value="GAF-like_dom_sf"/>
</dbReference>
<dbReference type="OrthoDB" id="9807558at2"/>
<keyword evidence="3" id="KW-0804">Transcription</keyword>
<dbReference type="RefSeq" id="WP_109564156.1">
    <property type="nucleotide sequence ID" value="NZ_QGDJ01000003.1"/>
</dbReference>
<evidence type="ECO:0000256" key="3">
    <source>
        <dbReference type="ARBA" id="ARBA00023163"/>
    </source>
</evidence>
<keyword evidence="8" id="KW-1185">Reference proteome</keyword>
<dbReference type="InterPro" id="IPR036388">
    <property type="entry name" value="WH-like_DNA-bd_sf"/>
</dbReference>
<dbReference type="Gene3D" id="1.10.10.10">
    <property type="entry name" value="Winged helix-like DNA-binding domain superfamily/Winged helix DNA-binding domain"/>
    <property type="match status" value="1"/>
</dbReference>
<dbReference type="InterPro" id="IPR036390">
    <property type="entry name" value="WH_DNA-bd_sf"/>
</dbReference>
<evidence type="ECO:0000313" key="7">
    <source>
        <dbReference type="EMBL" id="SSA44693.1"/>
    </source>
</evidence>
<reference evidence="9" key="1">
    <citation type="submission" date="2016-10" db="EMBL/GenBank/DDBJ databases">
        <authorList>
            <person name="Varghese N."/>
            <person name="Submissions S."/>
        </authorList>
    </citation>
    <scope>NUCLEOTIDE SEQUENCE [LARGE SCALE GENOMIC DNA]</scope>
    <source>
        <strain evidence="9">DSM 25227</strain>
    </source>
</reference>
<feature type="domain" description="HTH iclR-type" evidence="4">
    <location>
        <begin position="22"/>
        <end position="84"/>
    </location>
</feature>
<dbReference type="PANTHER" id="PTHR30136">
    <property type="entry name" value="HELIX-TURN-HELIX TRANSCRIPTIONAL REGULATOR, ICLR FAMILY"/>
    <property type="match status" value="1"/>
</dbReference>
<dbReference type="EMBL" id="QGDJ01000003">
    <property type="protein sequence ID" value="PWJ20597.1"/>
    <property type="molecule type" value="Genomic_DNA"/>
</dbReference>
<reference evidence="7" key="2">
    <citation type="submission" date="2016-10" db="EMBL/GenBank/DDBJ databases">
        <authorList>
            <person name="Cai Z."/>
        </authorList>
    </citation>
    <scope>NUCLEOTIDE SEQUENCE [LARGE SCALE GENOMIC DNA]</scope>
    <source>
        <strain evidence="7">DSM 25227</strain>
    </source>
</reference>
<dbReference type="Proteomes" id="UP000251571">
    <property type="component" value="Unassembled WGS sequence"/>
</dbReference>
<dbReference type="AlphaFoldDB" id="A0A2Y9C783"/>
<evidence type="ECO:0000259" key="5">
    <source>
        <dbReference type="PROSITE" id="PS51078"/>
    </source>
</evidence>
<evidence type="ECO:0000313" key="6">
    <source>
        <dbReference type="EMBL" id="PWJ20597.1"/>
    </source>
</evidence>
<dbReference type="Proteomes" id="UP000245839">
    <property type="component" value="Unassembled WGS sequence"/>
</dbReference>